<accession>A0A2Z6SJZ0</accession>
<name>A0A2Z6SJZ0_9GLOM</name>
<reference evidence="1 3" key="1">
    <citation type="submission" date="2017-11" db="EMBL/GenBank/DDBJ databases">
        <title>The genome of Rhizophagus clarus HR1 reveals common genetic basis of auxotrophy among arbuscular mycorrhizal fungi.</title>
        <authorList>
            <person name="Kobayashi Y."/>
        </authorList>
    </citation>
    <scope>NUCLEOTIDE SEQUENCE [LARGE SCALE GENOMIC DNA]</scope>
    <source>
        <strain evidence="1 3">HR1</strain>
    </source>
</reference>
<comment type="caution">
    <text evidence="1">The sequence shown here is derived from an EMBL/GenBank/DDBJ whole genome shotgun (WGS) entry which is preliminary data.</text>
</comment>
<dbReference type="EMBL" id="BEXD01004092">
    <property type="protein sequence ID" value="GBC06657.1"/>
    <property type="molecule type" value="Genomic_DNA"/>
</dbReference>
<gene>
    <name evidence="2" type="ORF">RCL2_000551000</name>
    <name evidence="1" type="ORF">RclHR1_00070024</name>
</gene>
<dbReference type="Proteomes" id="UP000247702">
    <property type="component" value="Unassembled WGS sequence"/>
</dbReference>
<sequence length="198" mass="23140">MSEPLAKIKILLDGYNPSESLHFVVLDNETRRYMSVKMSSAEEHIERGNKRNYRSPLKNSYMLFRNDIIDAWNLAKETKKFRKYPESFKDISLLWNNLPIQEEKFEEFIDYSEALVSRSEELQIASVNYDNLTNSVEKNEAISDLSSDGYVPVQLSETYTSAMQYNLHNLNSEIELEMYLNSLLDTGNNNTEEFPTFF</sequence>
<keyword evidence="3" id="KW-1185">Reference proteome</keyword>
<dbReference type="AlphaFoldDB" id="A0A2Z6SJZ0"/>
<dbReference type="EMBL" id="BLAL01000034">
    <property type="protein sequence ID" value="GES78196.1"/>
    <property type="molecule type" value="Genomic_DNA"/>
</dbReference>
<protein>
    <submittedName>
        <fullName evidence="1">Uncharacterized protein</fullName>
    </submittedName>
</protein>
<evidence type="ECO:0000313" key="1">
    <source>
        <dbReference type="EMBL" id="GBC06657.1"/>
    </source>
</evidence>
<dbReference type="Proteomes" id="UP000615446">
    <property type="component" value="Unassembled WGS sequence"/>
</dbReference>
<organism evidence="1 3">
    <name type="scientific">Rhizophagus clarus</name>
    <dbReference type="NCBI Taxonomy" id="94130"/>
    <lineage>
        <taxon>Eukaryota</taxon>
        <taxon>Fungi</taxon>
        <taxon>Fungi incertae sedis</taxon>
        <taxon>Mucoromycota</taxon>
        <taxon>Glomeromycotina</taxon>
        <taxon>Glomeromycetes</taxon>
        <taxon>Glomerales</taxon>
        <taxon>Glomeraceae</taxon>
        <taxon>Rhizophagus</taxon>
    </lineage>
</organism>
<reference evidence="2" key="2">
    <citation type="submission" date="2019-10" db="EMBL/GenBank/DDBJ databases">
        <title>Conservation and host-specific expression of non-tandemly repeated heterogenous ribosome RNA gene in arbuscular mycorrhizal fungi.</title>
        <authorList>
            <person name="Maeda T."/>
            <person name="Kobayashi Y."/>
            <person name="Nakagawa T."/>
            <person name="Ezawa T."/>
            <person name="Yamaguchi K."/>
            <person name="Bino T."/>
            <person name="Nishimoto Y."/>
            <person name="Shigenobu S."/>
            <person name="Kawaguchi M."/>
        </authorList>
    </citation>
    <scope>NUCLEOTIDE SEQUENCE</scope>
    <source>
        <strain evidence="2">HR1</strain>
    </source>
</reference>
<dbReference type="OrthoDB" id="2310964at2759"/>
<evidence type="ECO:0000313" key="2">
    <source>
        <dbReference type="EMBL" id="GES78196.1"/>
    </source>
</evidence>
<evidence type="ECO:0000313" key="3">
    <source>
        <dbReference type="Proteomes" id="UP000247702"/>
    </source>
</evidence>
<proteinExistence type="predicted"/>